<dbReference type="Proteomes" id="UP000650533">
    <property type="component" value="Chromosome 5"/>
</dbReference>
<dbReference type="PROSITE" id="PS50013">
    <property type="entry name" value="CHROMO_2"/>
    <property type="match status" value="1"/>
</dbReference>
<name>A0A8H8SW59_9AGAM</name>
<dbReference type="GO" id="GO:0006338">
    <property type="term" value="P:chromatin remodeling"/>
    <property type="evidence" value="ECO:0007669"/>
    <property type="project" value="UniProtKB-ARBA"/>
</dbReference>
<reference evidence="2" key="1">
    <citation type="submission" date="2020-05" db="EMBL/GenBank/DDBJ databases">
        <title>Evolutionary and genomic comparisons of hybrid uninucleate and nonhybrid Rhizoctonia fungi.</title>
        <authorList>
            <person name="Li C."/>
            <person name="Chen X."/>
        </authorList>
    </citation>
    <scope>NUCLEOTIDE SEQUENCE</scope>
    <source>
        <strain evidence="2">AG-1 IA</strain>
    </source>
</reference>
<dbReference type="InterPro" id="IPR000953">
    <property type="entry name" value="Chromo/chromo_shadow_dom"/>
</dbReference>
<dbReference type="InterPro" id="IPR016197">
    <property type="entry name" value="Chromo-like_dom_sf"/>
</dbReference>
<accession>A0A8H8SW59</accession>
<gene>
    <name evidence="2" type="ORF">RhiXN_08969</name>
</gene>
<proteinExistence type="predicted"/>
<dbReference type="GeneID" id="67031248"/>
<dbReference type="RefSeq" id="XP_043180231.1">
    <property type="nucleotide sequence ID" value="XM_043328785.1"/>
</dbReference>
<evidence type="ECO:0000313" key="3">
    <source>
        <dbReference type="Proteomes" id="UP000650533"/>
    </source>
</evidence>
<dbReference type="Gene3D" id="2.40.50.40">
    <property type="match status" value="1"/>
</dbReference>
<feature type="domain" description="Chromo" evidence="1">
    <location>
        <begin position="134"/>
        <end position="160"/>
    </location>
</feature>
<dbReference type="AlphaFoldDB" id="A0A8H8SW59"/>
<organism evidence="2 3">
    <name type="scientific">Rhizoctonia solani</name>
    <dbReference type="NCBI Taxonomy" id="456999"/>
    <lineage>
        <taxon>Eukaryota</taxon>
        <taxon>Fungi</taxon>
        <taxon>Dikarya</taxon>
        <taxon>Basidiomycota</taxon>
        <taxon>Agaricomycotina</taxon>
        <taxon>Agaricomycetes</taxon>
        <taxon>Cantharellales</taxon>
        <taxon>Ceratobasidiaceae</taxon>
        <taxon>Rhizoctonia</taxon>
    </lineage>
</organism>
<dbReference type="InterPro" id="IPR056924">
    <property type="entry name" value="SH3_Tf2-1"/>
</dbReference>
<sequence length="160" mass="18444">MNSSNMLANIPEAIHMADYLAQKWKEAEATLQISKEKMVGREQEVLLTFEQGEEAWLNRTNIQLQTNSDKLDPKQLGLFKVIEKISSHACCLDLPPPMRIPNVFYVGLLSNIHKSPSQPFLEKPLPKTIKGEEYEVEQVPNSKRRENKWSYLVKWMGYGL</sequence>
<dbReference type="SUPFAM" id="SSF54160">
    <property type="entry name" value="Chromo domain-like"/>
    <property type="match status" value="1"/>
</dbReference>
<protein>
    <submittedName>
        <fullName evidence="2">Retrotransposable element Tf2 protein</fullName>
    </submittedName>
</protein>
<dbReference type="EMBL" id="CP059662">
    <property type="protein sequence ID" value="QRW19994.1"/>
    <property type="molecule type" value="Genomic_DNA"/>
</dbReference>
<dbReference type="KEGG" id="rsx:RhiXN_08969"/>
<dbReference type="Pfam" id="PF24626">
    <property type="entry name" value="SH3_Tf2-1"/>
    <property type="match status" value="1"/>
</dbReference>
<evidence type="ECO:0000313" key="2">
    <source>
        <dbReference type="EMBL" id="QRW19994.1"/>
    </source>
</evidence>
<evidence type="ECO:0000259" key="1">
    <source>
        <dbReference type="PROSITE" id="PS50013"/>
    </source>
</evidence>